<dbReference type="EMBL" id="CP042913">
    <property type="protein sequence ID" value="QEG37391.1"/>
    <property type="molecule type" value="Genomic_DNA"/>
</dbReference>
<evidence type="ECO:0000313" key="3">
    <source>
        <dbReference type="Proteomes" id="UP000323917"/>
    </source>
</evidence>
<dbReference type="AlphaFoldDB" id="A0A5B9QTF5"/>
<name>A0A5B9QTF5_9BACT</name>
<dbReference type="Gene3D" id="2.115.10.20">
    <property type="entry name" value="Glycosyl hydrolase domain, family 43"/>
    <property type="match status" value="1"/>
</dbReference>
<keyword evidence="1" id="KW-0732">Signal</keyword>
<sequence length="824" mass="90994" precursor="true">MKNRKVMKTTLAYAFVLVFSGITSAQPVCLTISPTNAVAGDEITVTGYDENGDFFDLSTLDVIESNFHGIGDPYYSLLKVGDDLTNIDIVAGRVVFELIEEMLSEDVEEWDFLCVPGGEDAAFRIAGGDGPFETVAEAIAAGGTCEGQILAAAPLPNPIIITPNVMTVYEEGETEGDFDVSLVNQPPSGHTITVTVDPNIGGPSEDFILIGGSGPNGSIDLTFNSGNWNVPQTVVFKAIDDDIAEPNDRPRLSEEHTIHLVSSYPGHPTDANFVGENSVIATVFENDFPDGEILYNGIELPYPWPPQNDKLTREVMVVPYLDAPPAVIRIDVGRQLFVDDFLIETTTLHRSFHQPEIYREPVIKPEEKSPGMYAAPFSGGVCYDPADNLFKLWYTRYRPSATCYATSKDGINWTKPELDVEAGTNIVVNPEKGFNSTSIMLDQSTKNPNERFKYFASEYFGTRADGGVWGFSYRISADGIHWSEPMGNNDIWGDRSTVFYNPFRKVWVLSQRTEGKGDDSVGRSRSYLEGATAMDMVEKVTYNEFENVEGESVLWTGADELDPHHTDARFADVEPQLYTLDAFPYESIMIGQFSIWQGPENDICGEHNIQKRNDILLGYSRDGFHWDRPSRERFIGSTWDRRNWRYGNVQSCASGCLVVGDKLYFYFSAHPAPRSEDWDTDAVTGLAMLRRDGFASMDASGKAGALTTRPLTFEGEHLFVNVDCPEGELKVEVLDENHNVIEPFTLDHCEPVSVDRTLVQVNWQQSEDLAALAGKPVRFRFHLSSGSLYAFWVSPDDSAASHGYVGAGGPGFSGPTDTVGKSAP</sequence>
<proteinExistence type="predicted"/>
<dbReference type="KEGG" id="bgok:Pr1d_47340"/>
<reference evidence="2 3" key="1">
    <citation type="submission" date="2019-08" db="EMBL/GenBank/DDBJ databases">
        <title>Deep-cultivation of Planctomycetes and their phenomic and genomic characterization uncovers novel biology.</title>
        <authorList>
            <person name="Wiegand S."/>
            <person name="Jogler M."/>
            <person name="Boedeker C."/>
            <person name="Pinto D."/>
            <person name="Vollmers J."/>
            <person name="Rivas-Marin E."/>
            <person name="Kohn T."/>
            <person name="Peeters S.H."/>
            <person name="Heuer A."/>
            <person name="Rast P."/>
            <person name="Oberbeckmann S."/>
            <person name="Bunk B."/>
            <person name="Jeske O."/>
            <person name="Meyerdierks A."/>
            <person name="Storesund J.E."/>
            <person name="Kallscheuer N."/>
            <person name="Luecker S."/>
            <person name="Lage O.M."/>
            <person name="Pohl T."/>
            <person name="Merkel B.J."/>
            <person name="Hornburger P."/>
            <person name="Mueller R.-W."/>
            <person name="Bruemmer F."/>
            <person name="Labrenz M."/>
            <person name="Spormann A.M."/>
            <person name="Op den Camp H."/>
            <person name="Overmann J."/>
            <person name="Amann R."/>
            <person name="Jetten M.S.M."/>
            <person name="Mascher T."/>
            <person name="Medema M.H."/>
            <person name="Devos D.P."/>
            <person name="Kaster A.-K."/>
            <person name="Ovreas L."/>
            <person name="Rohde M."/>
            <person name="Galperin M.Y."/>
            <person name="Jogler C."/>
        </authorList>
    </citation>
    <scope>NUCLEOTIDE SEQUENCE [LARGE SCALE GENOMIC DNA]</scope>
    <source>
        <strain evidence="2 3">Pr1d</strain>
    </source>
</reference>
<dbReference type="Proteomes" id="UP000323917">
    <property type="component" value="Chromosome"/>
</dbReference>
<dbReference type="SUPFAM" id="SSF75005">
    <property type="entry name" value="Arabinanase/levansucrase/invertase"/>
    <property type="match status" value="1"/>
</dbReference>
<evidence type="ECO:0000256" key="1">
    <source>
        <dbReference type="SAM" id="SignalP"/>
    </source>
</evidence>
<evidence type="ECO:0000313" key="2">
    <source>
        <dbReference type="EMBL" id="QEG37391.1"/>
    </source>
</evidence>
<accession>A0A5B9QTF5</accession>
<keyword evidence="3" id="KW-1185">Reference proteome</keyword>
<protein>
    <recommendedName>
        <fullName evidence="4">Glycosyl hydrolase family 32 N-terminal domain-containing protein</fullName>
    </recommendedName>
</protein>
<organism evidence="2 3">
    <name type="scientific">Bythopirellula goksoeyrii</name>
    <dbReference type="NCBI Taxonomy" id="1400387"/>
    <lineage>
        <taxon>Bacteria</taxon>
        <taxon>Pseudomonadati</taxon>
        <taxon>Planctomycetota</taxon>
        <taxon>Planctomycetia</taxon>
        <taxon>Pirellulales</taxon>
        <taxon>Lacipirellulaceae</taxon>
        <taxon>Bythopirellula</taxon>
    </lineage>
</organism>
<feature type="signal peptide" evidence="1">
    <location>
        <begin position="1"/>
        <end position="25"/>
    </location>
</feature>
<gene>
    <name evidence="2" type="ORF">Pr1d_47340</name>
</gene>
<dbReference type="InterPro" id="IPR023296">
    <property type="entry name" value="Glyco_hydro_beta-prop_sf"/>
</dbReference>
<evidence type="ECO:0008006" key="4">
    <source>
        <dbReference type="Google" id="ProtNLM"/>
    </source>
</evidence>
<feature type="chain" id="PRO_5023087119" description="Glycosyl hydrolase family 32 N-terminal domain-containing protein" evidence="1">
    <location>
        <begin position="26"/>
        <end position="824"/>
    </location>
</feature>